<protein>
    <submittedName>
        <fullName evidence="2">Uncharacterized protein</fullName>
    </submittedName>
</protein>
<comment type="caution">
    <text evidence="2">The sequence shown here is derived from an EMBL/GenBank/DDBJ whole genome shotgun (WGS) entry which is preliminary data.</text>
</comment>
<dbReference type="EMBL" id="JBBXMP010000365">
    <property type="protein sequence ID" value="KAL0058102.1"/>
    <property type="molecule type" value="Genomic_DNA"/>
</dbReference>
<evidence type="ECO:0000313" key="3">
    <source>
        <dbReference type="Proteomes" id="UP001437256"/>
    </source>
</evidence>
<accession>A0ABR2ZA53</accession>
<dbReference type="Proteomes" id="UP001437256">
    <property type="component" value="Unassembled WGS sequence"/>
</dbReference>
<evidence type="ECO:0000256" key="1">
    <source>
        <dbReference type="SAM" id="MobiDB-lite"/>
    </source>
</evidence>
<evidence type="ECO:0000313" key="2">
    <source>
        <dbReference type="EMBL" id="KAL0058102.1"/>
    </source>
</evidence>
<feature type="region of interest" description="Disordered" evidence="1">
    <location>
        <begin position="1"/>
        <end position="79"/>
    </location>
</feature>
<gene>
    <name evidence="2" type="ORF">AAF712_015236</name>
</gene>
<reference evidence="2 3" key="1">
    <citation type="submission" date="2024-05" db="EMBL/GenBank/DDBJ databases">
        <title>A draft genome resource for the thread blight pathogen Marasmius tenuissimus strain MS-2.</title>
        <authorList>
            <person name="Yulfo-Soto G.E."/>
            <person name="Baruah I.K."/>
            <person name="Amoako-Attah I."/>
            <person name="Bukari Y."/>
            <person name="Meinhardt L.W."/>
            <person name="Bailey B.A."/>
            <person name="Cohen S.P."/>
        </authorList>
    </citation>
    <scope>NUCLEOTIDE SEQUENCE [LARGE SCALE GENOMIC DNA]</scope>
    <source>
        <strain evidence="2 3">MS-2</strain>
    </source>
</reference>
<feature type="region of interest" description="Disordered" evidence="1">
    <location>
        <begin position="130"/>
        <end position="154"/>
    </location>
</feature>
<sequence length="288" mass="31779">MAARKTNVSAKRKPPKKPVEPAPSTDEDNDADVEDKVELAPSEDSEEEHQDEDSEEREIDVHSQDKNISTRKSHVQPLDRDAIKEDDFIIPSDISTPSRASSVSLAAGTDFLASDWDNMGLNIPGTTKAPKQAALETVDSNDSNGSPAPPAKKTCADNFLAEHPAIVVLTSPIAPWSSTAARKSKKMTKQIPWAPETEYIHPDTYKHVILKSAQNEMFSTLLEKASIKGIALFLWECAFPEKGLQQARLLLDAMVMAAEDLGKPEISARLQHQFQKKYQKGLADYVFN</sequence>
<name>A0ABR2ZA53_9AGAR</name>
<proteinExistence type="predicted"/>
<organism evidence="2 3">
    <name type="scientific">Marasmius tenuissimus</name>
    <dbReference type="NCBI Taxonomy" id="585030"/>
    <lineage>
        <taxon>Eukaryota</taxon>
        <taxon>Fungi</taxon>
        <taxon>Dikarya</taxon>
        <taxon>Basidiomycota</taxon>
        <taxon>Agaricomycotina</taxon>
        <taxon>Agaricomycetes</taxon>
        <taxon>Agaricomycetidae</taxon>
        <taxon>Agaricales</taxon>
        <taxon>Marasmiineae</taxon>
        <taxon>Marasmiaceae</taxon>
        <taxon>Marasmius</taxon>
    </lineage>
</organism>
<keyword evidence="3" id="KW-1185">Reference proteome</keyword>
<feature type="compositionally biased region" description="Acidic residues" evidence="1">
    <location>
        <begin position="25"/>
        <end position="58"/>
    </location>
</feature>